<evidence type="ECO:0000313" key="11">
    <source>
        <dbReference type="Proteomes" id="UP000837857"/>
    </source>
</evidence>
<evidence type="ECO:0000256" key="1">
    <source>
        <dbReference type="ARBA" id="ARBA00004492"/>
    </source>
</evidence>
<dbReference type="Proteomes" id="UP000837857">
    <property type="component" value="Chromosome 15"/>
</dbReference>
<dbReference type="InterPro" id="IPR001841">
    <property type="entry name" value="Znf_RING"/>
</dbReference>
<keyword evidence="7" id="KW-0175">Coiled coil</keyword>
<dbReference type="PANTHER" id="PTHR23323:SF24">
    <property type="entry name" value="VACUOLAR PROTEIN SORTING-ASSOCIATED PROTEIN 11 HOMOLOG"/>
    <property type="match status" value="1"/>
</dbReference>
<dbReference type="CDD" id="cd16688">
    <property type="entry name" value="RING-H2_Vps11"/>
    <property type="match status" value="1"/>
</dbReference>
<protein>
    <recommendedName>
        <fullName evidence="9">RING-type domain-containing protein</fullName>
    </recommendedName>
</protein>
<feature type="non-terminal residue" evidence="10">
    <location>
        <position position="362"/>
    </location>
</feature>
<dbReference type="InterPro" id="IPR013083">
    <property type="entry name" value="Znf_RING/FYVE/PHD"/>
</dbReference>
<feature type="compositionally biased region" description="Polar residues" evidence="8">
    <location>
        <begin position="289"/>
        <end position="300"/>
    </location>
</feature>
<comment type="subcellular location">
    <subcellularLocation>
        <location evidence="1">Late endosome membrane</location>
        <topology evidence="1">Peripheral membrane protein</topology>
        <orientation evidence="1">Cytoplasmic side</orientation>
    </subcellularLocation>
</comment>
<evidence type="ECO:0000256" key="7">
    <source>
        <dbReference type="SAM" id="Coils"/>
    </source>
</evidence>
<gene>
    <name evidence="10" type="ORF">IPOD504_LOCUS4262</name>
</gene>
<keyword evidence="4" id="KW-0862">Zinc</keyword>
<feature type="domain" description="RING-type" evidence="9">
    <location>
        <begin position="92"/>
        <end position="131"/>
    </location>
</feature>
<evidence type="ECO:0000256" key="3">
    <source>
        <dbReference type="ARBA" id="ARBA00022771"/>
    </source>
</evidence>
<evidence type="ECO:0000256" key="5">
    <source>
        <dbReference type="ARBA" id="ARBA00023136"/>
    </source>
</evidence>
<evidence type="ECO:0000256" key="6">
    <source>
        <dbReference type="PROSITE-ProRule" id="PRU00175"/>
    </source>
</evidence>
<dbReference type="PROSITE" id="PS50089">
    <property type="entry name" value="ZF_RING_2"/>
    <property type="match status" value="1"/>
</dbReference>
<organism evidence="10 11">
    <name type="scientific">Iphiclides podalirius</name>
    <name type="common">scarce swallowtail</name>
    <dbReference type="NCBI Taxonomy" id="110791"/>
    <lineage>
        <taxon>Eukaryota</taxon>
        <taxon>Metazoa</taxon>
        <taxon>Ecdysozoa</taxon>
        <taxon>Arthropoda</taxon>
        <taxon>Hexapoda</taxon>
        <taxon>Insecta</taxon>
        <taxon>Pterygota</taxon>
        <taxon>Neoptera</taxon>
        <taxon>Endopterygota</taxon>
        <taxon>Lepidoptera</taxon>
        <taxon>Glossata</taxon>
        <taxon>Ditrysia</taxon>
        <taxon>Papilionoidea</taxon>
        <taxon>Papilionidae</taxon>
        <taxon>Papilioninae</taxon>
        <taxon>Iphiclides</taxon>
    </lineage>
</organism>
<evidence type="ECO:0000256" key="2">
    <source>
        <dbReference type="ARBA" id="ARBA00022723"/>
    </source>
</evidence>
<proteinExistence type="predicted"/>
<evidence type="ECO:0000313" key="10">
    <source>
        <dbReference type="EMBL" id="CAH2043354.1"/>
    </source>
</evidence>
<evidence type="ECO:0000256" key="4">
    <source>
        <dbReference type="ARBA" id="ARBA00022833"/>
    </source>
</evidence>
<dbReference type="Gene3D" id="3.30.40.10">
    <property type="entry name" value="Zinc/RING finger domain, C3HC4 (zinc finger)"/>
    <property type="match status" value="1"/>
</dbReference>
<feature type="region of interest" description="Disordered" evidence="8">
    <location>
        <begin position="265"/>
        <end position="362"/>
    </location>
</feature>
<feature type="compositionally biased region" description="Basic and acidic residues" evidence="8">
    <location>
        <begin position="353"/>
        <end position="362"/>
    </location>
</feature>
<dbReference type="SUPFAM" id="SSF57850">
    <property type="entry name" value="RING/U-box"/>
    <property type="match status" value="1"/>
</dbReference>
<keyword evidence="11" id="KW-1185">Reference proteome</keyword>
<dbReference type="PANTHER" id="PTHR23323">
    <property type="entry name" value="VACUOLAR PROTEIN SORTING-ASSOCIATED PROTEIN"/>
    <property type="match status" value="1"/>
</dbReference>
<reference evidence="10" key="1">
    <citation type="submission" date="2022-03" db="EMBL/GenBank/DDBJ databases">
        <authorList>
            <person name="Martin H S."/>
        </authorList>
    </citation>
    <scope>NUCLEOTIDE SEQUENCE</scope>
</reference>
<evidence type="ECO:0000256" key="8">
    <source>
        <dbReference type="SAM" id="MobiDB-lite"/>
    </source>
</evidence>
<keyword evidence="2" id="KW-0479">Metal-binding</keyword>
<evidence type="ECO:0000259" key="9">
    <source>
        <dbReference type="PROSITE" id="PS50089"/>
    </source>
</evidence>
<feature type="coiled-coil region" evidence="7">
    <location>
        <begin position="49"/>
        <end position="83"/>
    </location>
</feature>
<sequence length="362" mass="39834">MANSANRTPTALHPAATEKLLSPILVIDCLASTQSYTLGDVRKYLMNVLKSEEEVIKREQELATKYRNETEKMKAQIQVIQNEPITFQSSRCAACNRPLELPTVHFFCQHSFHQHCFQSYSETERECPACSQGGARTEPPHRTADTLHSRLHSDHDPYAVVSEYFGRGLFNKLTVVTGNSQESLATASAPAAAPAPVPAPASAVSSQTYGPGAEAKLRLQEGQSKQVFVPNAAKQMAPKGSAVIPVPEGRMRLMEQHQYASSLEANMTKLEPRAHARSSPMTTRRDIQDSNGSPKISSAIANGASKNPFEEDTYDEAKNPFTDEDNKDPTNPFAEDDDYDKNLNPFSSYDGNTHAEFDKTGK</sequence>
<accession>A0ABN8HY27</accession>
<keyword evidence="5" id="KW-0472">Membrane</keyword>
<name>A0ABN8HY27_9NEOP</name>
<dbReference type="EMBL" id="OW152827">
    <property type="protein sequence ID" value="CAH2043354.1"/>
    <property type="molecule type" value="Genomic_DNA"/>
</dbReference>
<keyword evidence="3 6" id="KW-0863">Zinc-finger</keyword>